<dbReference type="InterPro" id="IPR003660">
    <property type="entry name" value="HAMP_dom"/>
</dbReference>
<keyword evidence="7" id="KW-0812">Transmembrane</keyword>
<feature type="domain" description="HAMP" evidence="9">
    <location>
        <begin position="302"/>
        <end position="354"/>
    </location>
</feature>
<dbReference type="KEGG" id="cate:C2869_06195"/>
<gene>
    <name evidence="10" type="ORF">C2869_06195</name>
</gene>
<reference evidence="10 11" key="1">
    <citation type="submission" date="2018-01" db="EMBL/GenBank/DDBJ databases">
        <title>Genome sequence of a Cantenovulum-like bacteria.</title>
        <authorList>
            <person name="Tan W.R."/>
            <person name="Lau N.-S."/>
            <person name="Go F."/>
            <person name="Amirul A.-A.A."/>
        </authorList>
    </citation>
    <scope>NUCLEOTIDE SEQUENCE [LARGE SCALE GENOMIC DNA]</scope>
    <source>
        <strain evidence="10 11">CCB-QB4</strain>
    </source>
</reference>
<evidence type="ECO:0000256" key="3">
    <source>
        <dbReference type="ARBA" id="ARBA00012438"/>
    </source>
</evidence>
<dbReference type="EMBL" id="CP026604">
    <property type="protein sequence ID" value="AWB66053.1"/>
    <property type="molecule type" value="Genomic_DNA"/>
</dbReference>
<keyword evidence="4" id="KW-0597">Phosphoprotein</keyword>
<dbReference type="InterPro" id="IPR003594">
    <property type="entry name" value="HATPase_dom"/>
</dbReference>
<evidence type="ECO:0000256" key="5">
    <source>
        <dbReference type="ARBA" id="ARBA00022679"/>
    </source>
</evidence>
<dbReference type="Gene3D" id="3.30.565.10">
    <property type="entry name" value="Histidine kinase-like ATPase, C-terminal domain"/>
    <property type="match status" value="1"/>
</dbReference>
<protein>
    <recommendedName>
        <fullName evidence="3">histidine kinase</fullName>
        <ecNumber evidence="3">2.7.13.3</ecNumber>
    </recommendedName>
</protein>
<dbReference type="PROSITE" id="PS50109">
    <property type="entry name" value="HIS_KIN"/>
    <property type="match status" value="1"/>
</dbReference>
<evidence type="ECO:0000256" key="6">
    <source>
        <dbReference type="ARBA" id="ARBA00022777"/>
    </source>
</evidence>
<dbReference type="GO" id="GO:0000155">
    <property type="term" value="F:phosphorelay sensor kinase activity"/>
    <property type="evidence" value="ECO:0007669"/>
    <property type="project" value="InterPro"/>
</dbReference>
<comment type="catalytic activity">
    <reaction evidence="1">
        <text>ATP + protein L-histidine = ADP + protein N-phospho-L-histidine.</text>
        <dbReference type="EC" id="2.7.13.3"/>
    </reaction>
</comment>
<name>A0A2S0VPD7_9ALTE</name>
<keyword evidence="7" id="KW-1133">Transmembrane helix</keyword>
<dbReference type="SUPFAM" id="SSF47384">
    <property type="entry name" value="Homodimeric domain of signal transducing histidine kinase"/>
    <property type="match status" value="1"/>
</dbReference>
<organism evidence="10 11">
    <name type="scientific">Saccharobesus litoralis</name>
    <dbReference type="NCBI Taxonomy" id="2172099"/>
    <lineage>
        <taxon>Bacteria</taxon>
        <taxon>Pseudomonadati</taxon>
        <taxon>Pseudomonadota</taxon>
        <taxon>Gammaproteobacteria</taxon>
        <taxon>Alteromonadales</taxon>
        <taxon>Alteromonadaceae</taxon>
        <taxon>Saccharobesus</taxon>
    </lineage>
</organism>
<keyword evidence="5" id="KW-0808">Transferase</keyword>
<dbReference type="InterPro" id="IPR036890">
    <property type="entry name" value="HATPase_C_sf"/>
</dbReference>
<dbReference type="PANTHER" id="PTHR43065:SF47">
    <property type="match status" value="1"/>
</dbReference>
<feature type="domain" description="Histidine kinase" evidence="8">
    <location>
        <begin position="403"/>
        <end position="634"/>
    </location>
</feature>
<evidence type="ECO:0000259" key="8">
    <source>
        <dbReference type="PROSITE" id="PS50109"/>
    </source>
</evidence>
<dbReference type="OrthoDB" id="2521613at2"/>
<dbReference type="RefSeq" id="WP_108602125.1">
    <property type="nucleotide sequence ID" value="NZ_CP026604.1"/>
</dbReference>
<dbReference type="InterPro" id="IPR036097">
    <property type="entry name" value="HisK_dim/P_sf"/>
</dbReference>
<evidence type="ECO:0000259" key="9">
    <source>
        <dbReference type="PROSITE" id="PS50885"/>
    </source>
</evidence>
<dbReference type="InterPro" id="IPR005467">
    <property type="entry name" value="His_kinase_dom"/>
</dbReference>
<dbReference type="GO" id="GO:0016020">
    <property type="term" value="C:membrane"/>
    <property type="evidence" value="ECO:0007669"/>
    <property type="project" value="UniProtKB-SubCell"/>
</dbReference>
<evidence type="ECO:0000256" key="4">
    <source>
        <dbReference type="ARBA" id="ARBA00022553"/>
    </source>
</evidence>
<keyword evidence="11" id="KW-1185">Reference proteome</keyword>
<dbReference type="Proteomes" id="UP000244441">
    <property type="component" value="Chromosome"/>
</dbReference>
<dbReference type="PRINTS" id="PR00344">
    <property type="entry name" value="BCTRLSENSOR"/>
</dbReference>
<keyword evidence="7" id="KW-0472">Membrane</keyword>
<evidence type="ECO:0000313" key="10">
    <source>
        <dbReference type="EMBL" id="AWB66053.1"/>
    </source>
</evidence>
<dbReference type="EC" id="2.7.13.3" evidence="3"/>
<dbReference type="PANTHER" id="PTHR43065">
    <property type="entry name" value="SENSOR HISTIDINE KINASE"/>
    <property type="match status" value="1"/>
</dbReference>
<feature type="transmembrane region" description="Helical" evidence="7">
    <location>
        <begin position="12"/>
        <end position="37"/>
    </location>
</feature>
<dbReference type="Gene3D" id="1.10.287.130">
    <property type="match status" value="1"/>
</dbReference>
<dbReference type="Gene3D" id="6.10.340.10">
    <property type="match status" value="1"/>
</dbReference>
<dbReference type="AlphaFoldDB" id="A0A2S0VPD7"/>
<comment type="subcellular location">
    <subcellularLocation>
        <location evidence="2">Membrane</location>
    </subcellularLocation>
</comment>
<accession>A0A2S0VPD7</accession>
<dbReference type="SUPFAM" id="SSF55874">
    <property type="entry name" value="ATPase domain of HSP90 chaperone/DNA topoisomerase II/histidine kinase"/>
    <property type="match status" value="1"/>
</dbReference>
<dbReference type="SMART" id="SM00387">
    <property type="entry name" value="HATPase_c"/>
    <property type="match status" value="1"/>
</dbReference>
<dbReference type="InterPro" id="IPR003661">
    <property type="entry name" value="HisK_dim/P_dom"/>
</dbReference>
<evidence type="ECO:0000313" key="11">
    <source>
        <dbReference type="Proteomes" id="UP000244441"/>
    </source>
</evidence>
<evidence type="ECO:0000256" key="1">
    <source>
        <dbReference type="ARBA" id="ARBA00000085"/>
    </source>
</evidence>
<sequence>MNQYNQTRGRSFRIILLSTIIPAVIIPSLLVAAVLIYQLNQNHYKQLTTKMQIKVQGLAEKVQTDLRLLAASLEQVAHDQNVVLVTEHAIFAAKVQDRLRQYANRNPIADITQVYDTTNWPVESHPQDYEMFIAKPLNDIFYKLRDSDSDLALFFQLNTQEFKTLVEQHTGTAYPHDKFIIVGVPLIKRFEGLPNQKTVVGTIVSVIPIDKLISRLPISEQENIAFRYQDQDIATHGQIINNPDDFLFETVELTLRQIQFEIRYAIPKQNAVEPINKALITVLTISLIIIVASIFIAFFMAKQLSQPFNNLSELVKDYSQGDFEAQVPNFNYAEFQLLASLMHTMAGTIMESRQHLEQKVAERTEALAHSNEELTVTLQKLKDMQRHLVESEKMSSLGQLVAGVAHEINTPIGVALTASTSLLSRIQELEANLNDNRLTRSQLNEFMEHLRQASEITFKNLTRAGDLIHNFKSVAVDQSHEELRRFKLANYIEEVLNSLQPQTKKYDVTIESEIDLAIEMQSYPGAIAQIITNFVINSLTHGFSQAQHHTIKVQSYLNDQQLVMIYQDDGKGIPQQDLPKIFDPFFTTKRGDGGSGLGMHIIYNLVVQKLGGTIEAESDLGKGVKFTLLLPLIVEQKTKH</sequence>
<dbReference type="InterPro" id="IPR004358">
    <property type="entry name" value="Sig_transdc_His_kin-like_C"/>
</dbReference>
<keyword evidence="6" id="KW-0418">Kinase</keyword>
<dbReference type="Pfam" id="PF02518">
    <property type="entry name" value="HATPase_c"/>
    <property type="match status" value="1"/>
</dbReference>
<proteinExistence type="predicted"/>
<evidence type="ECO:0000256" key="2">
    <source>
        <dbReference type="ARBA" id="ARBA00004370"/>
    </source>
</evidence>
<dbReference type="PROSITE" id="PS50885">
    <property type="entry name" value="HAMP"/>
    <property type="match status" value="1"/>
</dbReference>
<dbReference type="CDD" id="cd00082">
    <property type="entry name" value="HisKA"/>
    <property type="match status" value="1"/>
</dbReference>
<evidence type="ECO:0000256" key="7">
    <source>
        <dbReference type="SAM" id="Phobius"/>
    </source>
</evidence>
<feature type="transmembrane region" description="Helical" evidence="7">
    <location>
        <begin position="278"/>
        <end position="301"/>
    </location>
</feature>